<sequence>MTKRFSSSMLLLGLVLGASQLSGCAAVIVGAGVGAASVAHDRRTVGTQLDDATLESRISSKLSSHQQIKELAHINVQVFNGVTLLVGQVPDEQLKREAQQLAESLPHVNRLHNQLRLGPPTPASVRTHDVWLATKVKSNLLADKRVDGLHINVVVEDSEVFLMGLVSNQEANIAVDIVRNIDGVVKVIKAFEYL</sequence>
<dbReference type="PROSITE" id="PS50914">
    <property type="entry name" value="BON"/>
    <property type="match status" value="2"/>
</dbReference>
<dbReference type="PANTHER" id="PTHR34606:SF4">
    <property type="entry name" value="OUTER MEMBRANE LIPOPROTEIN DOLP"/>
    <property type="match status" value="1"/>
</dbReference>
<name>A0ABN0XFS4_9ALTE</name>
<dbReference type="NCBIfam" id="NF008247">
    <property type="entry name" value="PRK11023.1"/>
    <property type="match status" value="1"/>
</dbReference>
<reference evidence="4 5" key="1">
    <citation type="journal article" date="2019" name="Int. J. Syst. Evol. Microbiol.">
        <title>The Global Catalogue of Microorganisms (GCM) 10K type strain sequencing project: providing services to taxonomists for standard genome sequencing and annotation.</title>
        <authorList>
            <consortium name="The Broad Institute Genomics Platform"/>
            <consortium name="The Broad Institute Genome Sequencing Center for Infectious Disease"/>
            <person name="Wu L."/>
            <person name="Ma J."/>
        </authorList>
    </citation>
    <scope>NUCLEOTIDE SEQUENCE [LARGE SCALE GENOMIC DNA]</scope>
    <source>
        <strain evidence="4 5">JCM 13378</strain>
    </source>
</reference>
<evidence type="ECO:0000256" key="2">
    <source>
        <dbReference type="SAM" id="SignalP"/>
    </source>
</evidence>
<feature type="signal peptide" evidence="2">
    <location>
        <begin position="1"/>
        <end position="25"/>
    </location>
</feature>
<evidence type="ECO:0000259" key="3">
    <source>
        <dbReference type="PROSITE" id="PS50914"/>
    </source>
</evidence>
<dbReference type="EMBL" id="BAAAEI010000015">
    <property type="protein sequence ID" value="GAA0363028.1"/>
    <property type="molecule type" value="Genomic_DNA"/>
</dbReference>
<protein>
    <submittedName>
        <fullName evidence="4">Division/outer membrane stress-associated lipid-binding lipoprotein</fullName>
    </submittedName>
</protein>
<accession>A0ABN0XFS4</accession>
<dbReference type="Pfam" id="PF04972">
    <property type="entry name" value="BON"/>
    <property type="match status" value="2"/>
</dbReference>
<gene>
    <name evidence="4" type="primary">dolP</name>
    <name evidence="4" type="ORF">GCM10009092_29300</name>
</gene>
<keyword evidence="4" id="KW-0449">Lipoprotein</keyword>
<evidence type="ECO:0000313" key="4">
    <source>
        <dbReference type="EMBL" id="GAA0363028.1"/>
    </source>
</evidence>
<dbReference type="Gene3D" id="3.30.1340.30">
    <property type="match status" value="1"/>
</dbReference>
<comment type="caution">
    <text evidence="4">The sequence shown here is derived from an EMBL/GenBank/DDBJ whole genome shotgun (WGS) entry which is preliminary data.</text>
</comment>
<feature type="domain" description="BON" evidence="3">
    <location>
        <begin position="50"/>
        <end position="119"/>
    </location>
</feature>
<dbReference type="PANTHER" id="PTHR34606">
    <property type="entry name" value="BON DOMAIN-CONTAINING PROTEIN"/>
    <property type="match status" value="1"/>
</dbReference>
<dbReference type="InterPro" id="IPR007055">
    <property type="entry name" value="BON_dom"/>
</dbReference>
<dbReference type="RefSeq" id="WP_343845902.1">
    <property type="nucleotide sequence ID" value="NZ_BAAAEI010000015.1"/>
</dbReference>
<evidence type="ECO:0000313" key="5">
    <source>
        <dbReference type="Proteomes" id="UP001501757"/>
    </source>
</evidence>
<proteinExistence type="predicted"/>
<keyword evidence="1 2" id="KW-0732">Signal</keyword>
<keyword evidence="5" id="KW-1185">Reference proteome</keyword>
<dbReference type="SMART" id="SM00749">
    <property type="entry name" value="BON"/>
    <property type="match status" value="2"/>
</dbReference>
<feature type="chain" id="PRO_5047476709" evidence="2">
    <location>
        <begin position="26"/>
        <end position="194"/>
    </location>
</feature>
<dbReference type="InterPro" id="IPR014004">
    <property type="entry name" value="Transpt-assoc_nodulatn_dom_bac"/>
</dbReference>
<feature type="domain" description="BON" evidence="3">
    <location>
        <begin position="128"/>
        <end position="194"/>
    </location>
</feature>
<dbReference type="Proteomes" id="UP001501757">
    <property type="component" value="Unassembled WGS sequence"/>
</dbReference>
<dbReference type="InterPro" id="IPR051686">
    <property type="entry name" value="Lipoprotein_DolP"/>
</dbReference>
<organism evidence="4 5">
    <name type="scientific">Bowmanella denitrificans</name>
    <dbReference type="NCBI Taxonomy" id="366582"/>
    <lineage>
        <taxon>Bacteria</taxon>
        <taxon>Pseudomonadati</taxon>
        <taxon>Pseudomonadota</taxon>
        <taxon>Gammaproteobacteria</taxon>
        <taxon>Alteromonadales</taxon>
        <taxon>Alteromonadaceae</taxon>
        <taxon>Bowmanella</taxon>
    </lineage>
</organism>
<evidence type="ECO:0000256" key="1">
    <source>
        <dbReference type="ARBA" id="ARBA00022729"/>
    </source>
</evidence>